<dbReference type="WBParaSite" id="PDA_v2.g11667.t1">
    <property type="protein sequence ID" value="PDA_v2.g11667.t1"/>
    <property type="gene ID" value="PDA_v2.g11667"/>
</dbReference>
<organism evidence="14 15">
    <name type="scientific">Panagrolaimus davidi</name>
    <dbReference type="NCBI Taxonomy" id="227884"/>
    <lineage>
        <taxon>Eukaryota</taxon>
        <taxon>Metazoa</taxon>
        <taxon>Ecdysozoa</taxon>
        <taxon>Nematoda</taxon>
        <taxon>Chromadorea</taxon>
        <taxon>Rhabditida</taxon>
        <taxon>Tylenchina</taxon>
        <taxon>Panagrolaimomorpha</taxon>
        <taxon>Panagrolaimoidea</taxon>
        <taxon>Panagrolaimidae</taxon>
        <taxon>Panagrolaimus</taxon>
    </lineage>
</organism>
<dbReference type="GO" id="GO:0004662">
    <property type="term" value="F:CAAX-protein geranylgeranyltransferase activity"/>
    <property type="evidence" value="ECO:0007669"/>
    <property type="project" value="UniProtKB-EC"/>
</dbReference>
<dbReference type="Gene3D" id="1.25.40.120">
    <property type="entry name" value="Protein prenylyltransferase"/>
    <property type="match status" value="1"/>
</dbReference>
<comment type="cofactor">
    <cofactor evidence="1">
        <name>Mg(2+)</name>
        <dbReference type="ChEBI" id="CHEBI:18420"/>
    </cofactor>
</comment>
<keyword evidence="7" id="KW-0677">Repeat</keyword>
<evidence type="ECO:0000256" key="8">
    <source>
        <dbReference type="ARBA" id="ARBA00022842"/>
    </source>
</evidence>
<dbReference type="AlphaFoldDB" id="A0A914PAC1"/>
<dbReference type="Pfam" id="PF01239">
    <property type="entry name" value="PPTA"/>
    <property type="match status" value="4"/>
</dbReference>
<accession>A0A914PAC1</accession>
<dbReference type="PROSITE" id="PS51147">
    <property type="entry name" value="PFTA"/>
    <property type="match status" value="4"/>
</dbReference>
<evidence type="ECO:0000313" key="14">
    <source>
        <dbReference type="Proteomes" id="UP000887578"/>
    </source>
</evidence>
<keyword evidence="14" id="KW-1185">Reference proteome</keyword>
<evidence type="ECO:0000256" key="9">
    <source>
        <dbReference type="ARBA" id="ARBA00040965"/>
    </source>
</evidence>
<evidence type="ECO:0000256" key="3">
    <source>
        <dbReference type="ARBA" id="ARBA00012700"/>
    </source>
</evidence>
<evidence type="ECO:0000256" key="6">
    <source>
        <dbReference type="ARBA" id="ARBA00022679"/>
    </source>
</evidence>
<evidence type="ECO:0000256" key="1">
    <source>
        <dbReference type="ARBA" id="ARBA00001946"/>
    </source>
</evidence>
<dbReference type="EC" id="2.5.1.58" evidence="4"/>
<keyword evidence="5" id="KW-0637">Prenyltransferase</keyword>
<dbReference type="GO" id="GO:0004660">
    <property type="term" value="F:protein farnesyltransferase activity"/>
    <property type="evidence" value="ECO:0007669"/>
    <property type="project" value="UniProtKB-EC"/>
</dbReference>
<evidence type="ECO:0000256" key="10">
    <source>
        <dbReference type="ARBA" id="ARBA00041392"/>
    </source>
</evidence>
<evidence type="ECO:0000256" key="13">
    <source>
        <dbReference type="ARBA" id="ARBA00043219"/>
    </source>
</evidence>
<dbReference type="GO" id="GO:0005953">
    <property type="term" value="C:CAAX-protein geranylgeranyltransferase complex"/>
    <property type="evidence" value="ECO:0007669"/>
    <property type="project" value="TreeGrafter"/>
</dbReference>
<keyword evidence="6" id="KW-0808">Transferase</keyword>
<sequence length="329" mass="38307">MASSGDFTSNELYKHRQEWKDIEPIYNSEAEDSVVAIALRDEFLDAFAYLRAVMNKGEESERAFELTTECTRLNPANYSVWEYRRHLLRKLDKDLNEELDFIEESIQDNLKNYQVWHHRREIVTWIGEKKIDMEFINSILKDDPKNYHAWQHRVFLVRHFDVSLDSELRSTTEFISSDVFNNSAWTYRYFIIAEMSDNFENAKILDDEIKFTLTYIKAAVNNASSWSYLSGLMDFSSYADHPEIIDFAKECCLSAGTKELDISKSAETPQALAFLAEANVSLIEEKKAVANSLQTARACYERLIAIDPIRRRLWNHKLHELLNVNAGSV</sequence>
<evidence type="ECO:0000256" key="2">
    <source>
        <dbReference type="ARBA" id="ARBA00006734"/>
    </source>
</evidence>
<dbReference type="InterPro" id="IPR002088">
    <property type="entry name" value="Prenyl_trans_a"/>
</dbReference>
<dbReference type="EC" id="2.5.1.59" evidence="3"/>
<dbReference type="PANTHER" id="PTHR11129">
    <property type="entry name" value="PROTEIN FARNESYLTRANSFERASE ALPHA SUBUNIT/RAB GERANYLGERANYL TRANSFERASE ALPHA SUBUNIT"/>
    <property type="match status" value="1"/>
</dbReference>
<evidence type="ECO:0000313" key="15">
    <source>
        <dbReference type="WBParaSite" id="PDA_v2.g11667.t1"/>
    </source>
</evidence>
<keyword evidence="8" id="KW-0460">Magnesium</keyword>
<evidence type="ECO:0000256" key="12">
    <source>
        <dbReference type="ARBA" id="ARBA00043086"/>
    </source>
</evidence>
<evidence type="ECO:0000256" key="4">
    <source>
        <dbReference type="ARBA" id="ARBA00012702"/>
    </source>
</evidence>
<dbReference type="PANTHER" id="PTHR11129:SF1">
    <property type="entry name" value="PROTEIN FARNESYLTRANSFERASE_GERANYLGERANYLTRANSFERASE TYPE-1 SUBUNIT ALPHA"/>
    <property type="match status" value="1"/>
</dbReference>
<dbReference type="GO" id="GO:0005965">
    <property type="term" value="C:protein farnesyltransferase complex"/>
    <property type="evidence" value="ECO:0007669"/>
    <property type="project" value="TreeGrafter"/>
</dbReference>
<protein>
    <recommendedName>
        <fullName evidence="9">Protein farnesyltransferase/geranylgeranyltransferase type-1 subunit alpha</fullName>
        <ecNumber evidence="4">2.5.1.58</ecNumber>
        <ecNumber evidence="3">2.5.1.59</ecNumber>
    </recommendedName>
    <alternativeName>
        <fullName evidence="12">CAAX farnesyltransferase subunit alpha</fullName>
    </alternativeName>
    <alternativeName>
        <fullName evidence="11">FTase-alpha</fullName>
    </alternativeName>
    <alternativeName>
        <fullName evidence="10">Ras proteins prenyltransferase subunit alpha</fullName>
    </alternativeName>
    <alternativeName>
        <fullName evidence="13">Type I protein geranyl-geranyltransferase subunit alpha</fullName>
    </alternativeName>
</protein>
<name>A0A914PAC1_9BILA</name>
<dbReference type="SUPFAM" id="SSF48439">
    <property type="entry name" value="Protein prenylyltransferase"/>
    <property type="match status" value="1"/>
</dbReference>
<dbReference type="Proteomes" id="UP000887578">
    <property type="component" value="Unplaced"/>
</dbReference>
<proteinExistence type="inferred from homology"/>
<reference evidence="15" key="1">
    <citation type="submission" date="2022-11" db="UniProtKB">
        <authorList>
            <consortium name="WormBaseParasite"/>
        </authorList>
    </citation>
    <scope>IDENTIFICATION</scope>
</reference>
<evidence type="ECO:0000256" key="11">
    <source>
        <dbReference type="ARBA" id="ARBA00042436"/>
    </source>
</evidence>
<comment type="similarity">
    <text evidence="2">Belongs to the protein prenyltransferase subunit alpha family.</text>
</comment>
<evidence type="ECO:0000256" key="5">
    <source>
        <dbReference type="ARBA" id="ARBA00022602"/>
    </source>
</evidence>
<evidence type="ECO:0000256" key="7">
    <source>
        <dbReference type="ARBA" id="ARBA00022737"/>
    </source>
</evidence>